<name>A0A3G9IZN0_9ACTN</name>
<evidence type="ECO:0000313" key="6">
    <source>
        <dbReference type="Proteomes" id="UP000271573"/>
    </source>
</evidence>
<feature type="compositionally biased region" description="Low complexity" evidence="3">
    <location>
        <begin position="268"/>
        <end position="289"/>
    </location>
</feature>
<keyword evidence="6" id="KW-1185">Reference proteome</keyword>
<accession>A0A3G9IZN0</accession>
<feature type="region of interest" description="Disordered" evidence="3">
    <location>
        <begin position="261"/>
        <end position="314"/>
    </location>
</feature>
<dbReference type="GO" id="GO:0016810">
    <property type="term" value="F:hydrolase activity, acting on carbon-nitrogen (but not peptide) bonds"/>
    <property type="evidence" value="ECO:0007669"/>
    <property type="project" value="InterPro"/>
</dbReference>
<evidence type="ECO:0000256" key="1">
    <source>
        <dbReference type="ARBA" id="ARBA00022723"/>
    </source>
</evidence>
<evidence type="ECO:0000259" key="4">
    <source>
        <dbReference type="PROSITE" id="PS51677"/>
    </source>
</evidence>
<evidence type="ECO:0000256" key="2">
    <source>
        <dbReference type="ARBA" id="ARBA00022801"/>
    </source>
</evidence>
<dbReference type="PANTHER" id="PTHR10587">
    <property type="entry name" value="GLYCOSYL TRANSFERASE-RELATED"/>
    <property type="match status" value="1"/>
</dbReference>
<sequence>MGVAAALSGCGTTETRTAAPPPGPTPSGSPTDAVLRAPAGMFGPPVGLVRVPVPEGSITMLPGRGNYVALTVDDGTDAEVLAAYIALARRTGLRLTFFANGYMSSWTDHAPDLRPLVDQGQAIVCNHTWSHRDLTRLSEREIATEVQHNEQFLTNTYGSNGRPFLRPPYGRHNHRVDRTLAALGYPAVTMWWGSFADSTPQPPARIVANAEQWLLPQRLVIGHANHPGVMSVMDQIVDIIKQRNLQPVHLADIFDLTQVPPIPPMPTSTPVHTPSPTATPTPSGRPSATKGPTPLPHPTGSPTRTHPPKPGTQH</sequence>
<proteinExistence type="predicted"/>
<dbReference type="KEGG" id="nbe:Back2_09310"/>
<dbReference type="CDD" id="cd10917">
    <property type="entry name" value="CE4_NodB_like_6s_7s"/>
    <property type="match status" value="1"/>
</dbReference>
<dbReference type="GO" id="GO:0046872">
    <property type="term" value="F:metal ion binding"/>
    <property type="evidence" value="ECO:0007669"/>
    <property type="project" value="UniProtKB-KW"/>
</dbReference>
<evidence type="ECO:0000256" key="3">
    <source>
        <dbReference type="SAM" id="MobiDB-lite"/>
    </source>
</evidence>
<dbReference type="InterPro" id="IPR011330">
    <property type="entry name" value="Glyco_hydro/deAcase_b/a-brl"/>
</dbReference>
<dbReference type="Pfam" id="PF01522">
    <property type="entry name" value="Polysacc_deac_1"/>
    <property type="match status" value="1"/>
</dbReference>
<dbReference type="SUPFAM" id="SSF88713">
    <property type="entry name" value="Glycoside hydrolase/deacetylase"/>
    <property type="match status" value="1"/>
</dbReference>
<dbReference type="InterPro" id="IPR050248">
    <property type="entry name" value="Polysacc_deacetylase_ArnD"/>
</dbReference>
<keyword evidence="1" id="KW-0479">Metal-binding</keyword>
<keyword evidence="2" id="KW-0378">Hydrolase</keyword>
<dbReference type="EMBL" id="AP019307">
    <property type="protein sequence ID" value="BBH16644.1"/>
    <property type="molecule type" value="Genomic_DNA"/>
</dbReference>
<dbReference type="Gene3D" id="3.20.20.370">
    <property type="entry name" value="Glycoside hydrolase/deacetylase"/>
    <property type="match status" value="1"/>
</dbReference>
<feature type="region of interest" description="Disordered" evidence="3">
    <location>
        <begin position="1"/>
        <end position="36"/>
    </location>
</feature>
<dbReference type="GO" id="GO:0005975">
    <property type="term" value="P:carbohydrate metabolic process"/>
    <property type="evidence" value="ECO:0007669"/>
    <property type="project" value="InterPro"/>
</dbReference>
<dbReference type="PROSITE" id="PS51677">
    <property type="entry name" value="NODB"/>
    <property type="match status" value="1"/>
</dbReference>
<dbReference type="PANTHER" id="PTHR10587:SF133">
    <property type="entry name" value="CHITIN DEACETYLASE 1-RELATED"/>
    <property type="match status" value="1"/>
</dbReference>
<protein>
    <recommendedName>
        <fullName evidence="4">NodB homology domain-containing protein</fullName>
    </recommendedName>
</protein>
<organism evidence="5 6">
    <name type="scientific">Nocardioides baekrokdamisoli</name>
    <dbReference type="NCBI Taxonomy" id="1804624"/>
    <lineage>
        <taxon>Bacteria</taxon>
        <taxon>Bacillati</taxon>
        <taxon>Actinomycetota</taxon>
        <taxon>Actinomycetes</taxon>
        <taxon>Propionibacteriales</taxon>
        <taxon>Nocardioidaceae</taxon>
        <taxon>Nocardioides</taxon>
    </lineage>
</organism>
<reference evidence="5 6" key="1">
    <citation type="submission" date="2018-11" db="EMBL/GenBank/DDBJ databases">
        <title>Complete genome sequence of Nocardioides baekrokdamisoli strain KCTC 39748.</title>
        <authorList>
            <person name="Kang S.W."/>
            <person name="Lee K.C."/>
            <person name="Kim K.K."/>
            <person name="Kim J.S."/>
            <person name="Kim D.S."/>
            <person name="Ko S.H."/>
            <person name="Yang S.H."/>
            <person name="Shin Y.K."/>
            <person name="Lee J.S."/>
        </authorList>
    </citation>
    <scope>NUCLEOTIDE SEQUENCE [LARGE SCALE GENOMIC DNA]</scope>
    <source>
        <strain evidence="5 6">KCTC 39748</strain>
    </source>
</reference>
<gene>
    <name evidence="5" type="ORF">Back2_09310</name>
</gene>
<evidence type="ECO:0000313" key="5">
    <source>
        <dbReference type="EMBL" id="BBH16644.1"/>
    </source>
</evidence>
<dbReference type="Proteomes" id="UP000271573">
    <property type="component" value="Chromosome"/>
</dbReference>
<dbReference type="InterPro" id="IPR002509">
    <property type="entry name" value="NODB_dom"/>
</dbReference>
<dbReference type="AlphaFoldDB" id="A0A3G9IZN0"/>
<feature type="domain" description="NodB homology" evidence="4">
    <location>
        <begin position="66"/>
        <end position="248"/>
    </location>
</feature>
<dbReference type="GO" id="GO:0016020">
    <property type="term" value="C:membrane"/>
    <property type="evidence" value="ECO:0007669"/>
    <property type="project" value="TreeGrafter"/>
</dbReference>